<keyword evidence="3" id="KW-1185">Reference proteome</keyword>
<gene>
    <name evidence="2" type="ORF">CALVIDRAFT_541255</name>
</gene>
<reference evidence="2 3" key="1">
    <citation type="journal article" date="2016" name="Mol. Biol. Evol.">
        <title>Comparative Genomics of Early-Diverging Mushroom-Forming Fungi Provides Insights into the Origins of Lignocellulose Decay Capabilities.</title>
        <authorList>
            <person name="Nagy L.G."/>
            <person name="Riley R."/>
            <person name="Tritt A."/>
            <person name="Adam C."/>
            <person name="Daum C."/>
            <person name="Floudas D."/>
            <person name="Sun H."/>
            <person name="Yadav J.S."/>
            <person name="Pangilinan J."/>
            <person name="Larsson K.H."/>
            <person name="Matsuura K."/>
            <person name="Barry K."/>
            <person name="Labutti K."/>
            <person name="Kuo R."/>
            <person name="Ohm R.A."/>
            <person name="Bhattacharya S.S."/>
            <person name="Shirouzu T."/>
            <person name="Yoshinaga Y."/>
            <person name="Martin F.M."/>
            <person name="Grigoriev I.V."/>
            <person name="Hibbett D.S."/>
        </authorList>
    </citation>
    <scope>NUCLEOTIDE SEQUENCE [LARGE SCALE GENOMIC DNA]</scope>
    <source>
        <strain evidence="2 3">TUFC12733</strain>
    </source>
</reference>
<feature type="region of interest" description="Disordered" evidence="1">
    <location>
        <begin position="70"/>
        <end position="93"/>
    </location>
</feature>
<feature type="compositionally biased region" description="Pro residues" evidence="1">
    <location>
        <begin position="11"/>
        <end position="27"/>
    </location>
</feature>
<accession>A0A167I201</accession>
<protein>
    <submittedName>
        <fullName evidence="2">Uncharacterized protein</fullName>
    </submittedName>
</protein>
<proteinExistence type="predicted"/>
<sequence>MWRPHAAAHPSPAPAPVPAHPRAPNPPQRQRALVLVASFSPPPTELGHTPGRLGPNLRFLLPSPSPNRRFRSLPVRSAPPGPPALDYPLVSFS</sequence>
<evidence type="ECO:0000313" key="3">
    <source>
        <dbReference type="Proteomes" id="UP000076738"/>
    </source>
</evidence>
<dbReference type="EMBL" id="KV417313">
    <property type="protein sequence ID" value="KZO92226.1"/>
    <property type="molecule type" value="Genomic_DNA"/>
</dbReference>
<evidence type="ECO:0000256" key="1">
    <source>
        <dbReference type="SAM" id="MobiDB-lite"/>
    </source>
</evidence>
<evidence type="ECO:0000313" key="2">
    <source>
        <dbReference type="EMBL" id="KZO92226.1"/>
    </source>
</evidence>
<feature type="region of interest" description="Disordered" evidence="1">
    <location>
        <begin position="1"/>
        <end position="29"/>
    </location>
</feature>
<organism evidence="2 3">
    <name type="scientific">Calocera viscosa (strain TUFC12733)</name>
    <dbReference type="NCBI Taxonomy" id="1330018"/>
    <lineage>
        <taxon>Eukaryota</taxon>
        <taxon>Fungi</taxon>
        <taxon>Dikarya</taxon>
        <taxon>Basidiomycota</taxon>
        <taxon>Agaricomycotina</taxon>
        <taxon>Dacrymycetes</taxon>
        <taxon>Dacrymycetales</taxon>
        <taxon>Dacrymycetaceae</taxon>
        <taxon>Calocera</taxon>
    </lineage>
</organism>
<name>A0A167I201_CALVF</name>
<dbReference type="Proteomes" id="UP000076738">
    <property type="component" value="Unassembled WGS sequence"/>
</dbReference>
<feature type="compositionally biased region" description="Low complexity" evidence="1">
    <location>
        <begin position="1"/>
        <end position="10"/>
    </location>
</feature>
<dbReference type="AlphaFoldDB" id="A0A167I201"/>